<evidence type="ECO:0000313" key="2">
    <source>
        <dbReference type="Proteomes" id="UP000494330"/>
    </source>
</evidence>
<protein>
    <submittedName>
        <fullName evidence="1">Uncharacterized protein</fullName>
    </submittedName>
</protein>
<name>A0A6P2RJF2_9BURK</name>
<dbReference type="RefSeq" id="WP_160257507.1">
    <property type="nucleotide sequence ID" value="NZ_CABVQD010000033.1"/>
</dbReference>
<sequence>MHFIDGQFAKRFKDFIHHKRYDILAAPCSTLAEFRRAVGLEKPLIYN</sequence>
<dbReference type="EMBL" id="CABVQD010000033">
    <property type="protein sequence ID" value="VWC30411.1"/>
    <property type="molecule type" value="Genomic_DNA"/>
</dbReference>
<keyword evidence="2" id="KW-1185">Reference proteome</keyword>
<evidence type="ECO:0000313" key="1">
    <source>
        <dbReference type="EMBL" id="VWC30411.1"/>
    </source>
</evidence>
<reference evidence="1 2" key="1">
    <citation type="submission" date="2019-09" db="EMBL/GenBank/DDBJ databases">
        <authorList>
            <person name="Depoorter E."/>
        </authorList>
    </citation>
    <scope>NUCLEOTIDE SEQUENCE [LARGE SCALE GENOMIC DNA]</scope>
    <source>
        <strain evidence="1">LMG 30113</strain>
    </source>
</reference>
<organism evidence="1 2">
    <name type="scientific">Burkholderia paludis</name>
    <dbReference type="NCBI Taxonomy" id="1506587"/>
    <lineage>
        <taxon>Bacteria</taxon>
        <taxon>Pseudomonadati</taxon>
        <taxon>Pseudomonadota</taxon>
        <taxon>Betaproteobacteria</taxon>
        <taxon>Burkholderiales</taxon>
        <taxon>Burkholderiaceae</taxon>
        <taxon>Burkholderia</taxon>
        <taxon>Burkholderia cepacia complex</taxon>
    </lineage>
</organism>
<gene>
    <name evidence="1" type="ORF">BPA30113_06254</name>
</gene>
<dbReference type="Proteomes" id="UP000494330">
    <property type="component" value="Unassembled WGS sequence"/>
</dbReference>
<accession>A0A6P2RJF2</accession>
<dbReference type="AlphaFoldDB" id="A0A6P2RJF2"/>
<proteinExistence type="predicted"/>